<dbReference type="GO" id="GO:0015628">
    <property type="term" value="P:protein secretion by the type II secretion system"/>
    <property type="evidence" value="ECO:0007669"/>
    <property type="project" value="TreeGrafter"/>
</dbReference>
<evidence type="ECO:0000313" key="3">
    <source>
        <dbReference type="EMBL" id="OHA90795.1"/>
    </source>
</evidence>
<dbReference type="Gene3D" id="2.60.40.10">
    <property type="entry name" value="Immunoglobulins"/>
    <property type="match status" value="1"/>
</dbReference>
<protein>
    <recommendedName>
        <fullName evidence="5">PKD domain-containing protein</fullName>
    </recommendedName>
</protein>
<dbReference type="InterPro" id="IPR035986">
    <property type="entry name" value="PKD_dom_sf"/>
</dbReference>
<dbReference type="InterPro" id="IPR036415">
    <property type="entry name" value="Lamin_tail_dom_sf"/>
</dbReference>
<feature type="domain" description="PKD" evidence="1">
    <location>
        <begin position="158"/>
        <end position="190"/>
    </location>
</feature>
<accession>A0A1G2T0J9</accession>
<dbReference type="InterPro" id="IPR051675">
    <property type="entry name" value="Endo/Exo/Phosphatase_dom_1"/>
</dbReference>
<dbReference type="NCBIfam" id="TIGR00426">
    <property type="entry name" value="competence protein ComEA helix-hairpin-helix repeat region"/>
    <property type="match status" value="1"/>
</dbReference>
<dbReference type="AlphaFoldDB" id="A0A1G2T0J9"/>
<sequence length="365" mass="39909">MRFFDKVFFKFLFITFVLALLPVFVYAQTLININTAGVAELDTLDGIGPAYAQRIVDYRNTNGPFQKIEDIKNVSGIGDATFSKIKDSITVGSAQTGATTATITQTSAHYSASPVSIPTDDTAEEIEFSAGRDRVGAVGSPIEFRVETNLTYSRQNIFSWNFGDGTQGGGPLLNHTYDYPGEYVVVLSASVKDREIISRVNVRIIDPKLSIKSALPERIEIENGSGQEVNLFGRALVSGEKIFAFPRDTIIRPGQSISFGSKTTGLTPTNVYGVTIMTIGESQQTQDILVKIEKDKAERAAYLQNQIALLRQQMANIPPPHLAVGQLSGELPAEPGETEVAELQTATAVKFGWLQTLKKFFLRSK</sequence>
<dbReference type="SMART" id="SM00278">
    <property type="entry name" value="HhH1"/>
    <property type="match status" value="2"/>
</dbReference>
<dbReference type="SUPFAM" id="SSF49299">
    <property type="entry name" value="PKD domain"/>
    <property type="match status" value="1"/>
</dbReference>
<dbReference type="SUPFAM" id="SSF47781">
    <property type="entry name" value="RuvA domain 2-like"/>
    <property type="match status" value="1"/>
</dbReference>
<dbReference type="InterPro" id="IPR013783">
    <property type="entry name" value="Ig-like_fold"/>
</dbReference>
<dbReference type="InterPro" id="IPR001322">
    <property type="entry name" value="Lamin_tail_dom"/>
</dbReference>
<evidence type="ECO:0008006" key="5">
    <source>
        <dbReference type="Google" id="ProtNLM"/>
    </source>
</evidence>
<evidence type="ECO:0000313" key="4">
    <source>
        <dbReference type="Proteomes" id="UP000178107"/>
    </source>
</evidence>
<proteinExistence type="predicted"/>
<dbReference type="GO" id="GO:0003677">
    <property type="term" value="F:DNA binding"/>
    <property type="evidence" value="ECO:0007669"/>
    <property type="project" value="InterPro"/>
</dbReference>
<dbReference type="PANTHER" id="PTHR21180">
    <property type="entry name" value="ENDONUCLEASE/EXONUCLEASE/PHOSPHATASE FAMILY DOMAIN-CONTAINING PROTEIN 1"/>
    <property type="match status" value="1"/>
</dbReference>
<gene>
    <name evidence="3" type="ORF">A2838_03280</name>
</gene>
<organism evidence="3 4">
    <name type="scientific">Candidatus Zambryskibacteria bacterium RIFCSPHIGHO2_01_FULL_46_25</name>
    <dbReference type="NCBI Taxonomy" id="1802738"/>
    <lineage>
        <taxon>Bacteria</taxon>
        <taxon>Candidatus Zambryskiibacteriota</taxon>
    </lineage>
</organism>
<dbReference type="InterPro" id="IPR003583">
    <property type="entry name" value="Hlx-hairpin-Hlx_DNA-bd_motif"/>
</dbReference>
<evidence type="ECO:0000259" key="2">
    <source>
        <dbReference type="PROSITE" id="PS51841"/>
    </source>
</evidence>
<name>A0A1G2T0J9_9BACT</name>
<dbReference type="InterPro" id="IPR000601">
    <property type="entry name" value="PKD_dom"/>
</dbReference>
<dbReference type="Proteomes" id="UP000178107">
    <property type="component" value="Unassembled WGS sequence"/>
</dbReference>
<feature type="domain" description="LTD" evidence="2">
    <location>
        <begin position="198"/>
        <end position="306"/>
    </location>
</feature>
<dbReference type="PROSITE" id="PS51841">
    <property type="entry name" value="LTD"/>
    <property type="match status" value="1"/>
</dbReference>
<dbReference type="SUPFAM" id="SSF74853">
    <property type="entry name" value="Lamin A/C globular tail domain"/>
    <property type="match status" value="1"/>
</dbReference>
<dbReference type="InterPro" id="IPR004509">
    <property type="entry name" value="Competence_ComEA_HhH"/>
</dbReference>
<dbReference type="GO" id="GO:0015627">
    <property type="term" value="C:type II protein secretion system complex"/>
    <property type="evidence" value="ECO:0007669"/>
    <property type="project" value="TreeGrafter"/>
</dbReference>
<dbReference type="CDD" id="cd00146">
    <property type="entry name" value="PKD"/>
    <property type="match status" value="1"/>
</dbReference>
<dbReference type="Gene3D" id="1.10.150.280">
    <property type="entry name" value="AF1531-like domain"/>
    <property type="match status" value="1"/>
</dbReference>
<dbReference type="EMBL" id="MHVH01000001">
    <property type="protein sequence ID" value="OHA90795.1"/>
    <property type="molecule type" value="Genomic_DNA"/>
</dbReference>
<dbReference type="PROSITE" id="PS50093">
    <property type="entry name" value="PKD"/>
    <property type="match status" value="1"/>
</dbReference>
<comment type="caution">
    <text evidence="3">The sequence shown here is derived from an EMBL/GenBank/DDBJ whole genome shotgun (WGS) entry which is preliminary data.</text>
</comment>
<dbReference type="InterPro" id="IPR010994">
    <property type="entry name" value="RuvA_2-like"/>
</dbReference>
<reference evidence="3 4" key="1">
    <citation type="journal article" date="2016" name="Nat. Commun.">
        <title>Thousands of microbial genomes shed light on interconnected biogeochemical processes in an aquifer system.</title>
        <authorList>
            <person name="Anantharaman K."/>
            <person name="Brown C.T."/>
            <person name="Hug L.A."/>
            <person name="Sharon I."/>
            <person name="Castelle C.J."/>
            <person name="Probst A.J."/>
            <person name="Thomas B.C."/>
            <person name="Singh A."/>
            <person name="Wilkins M.J."/>
            <person name="Karaoz U."/>
            <person name="Brodie E.L."/>
            <person name="Williams K.H."/>
            <person name="Hubbard S.S."/>
            <person name="Banfield J.F."/>
        </authorList>
    </citation>
    <scope>NUCLEOTIDE SEQUENCE [LARGE SCALE GENOMIC DNA]</scope>
</reference>
<dbReference type="Pfam" id="PF12836">
    <property type="entry name" value="HHH_3"/>
    <property type="match status" value="1"/>
</dbReference>
<dbReference type="Pfam" id="PF18911">
    <property type="entry name" value="PKD_4"/>
    <property type="match status" value="1"/>
</dbReference>
<dbReference type="PANTHER" id="PTHR21180:SF32">
    <property type="entry name" value="ENDONUCLEASE_EXONUCLEASE_PHOSPHATASE FAMILY DOMAIN-CONTAINING PROTEIN 1"/>
    <property type="match status" value="1"/>
</dbReference>
<evidence type="ECO:0000259" key="1">
    <source>
        <dbReference type="PROSITE" id="PS50093"/>
    </source>
</evidence>
<dbReference type="GO" id="GO:0006281">
    <property type="term" value="P:DNA repair"/>
    <property type="evidence" value="ECO:0007669"/>
    <property type="project" value="InterPro"/>
</dbReference>